<evidence type="ECO:0000313" key="3">
    <source>
        <dbReference type="Proteomes" id="UP001622594"/>
    </source>
</evidence>
<gene>
    <name evidence="2" type="ORF">OG814_05290</name>
</gene>
<dbReference type="PANTHER" id="PTHR46438">
    <property type="entry name" value="ALPHA/BETA-HYDROLASES SUPERFAMILY PROTEIN"/>
    <property type="match status" value="1"/>
</dbReference>
<dbReference type="InterPro" id="IPR000073">
    <property type="entry name" value="AB_hydrolase_1"/>
</dbReference>
<dbReference type="Pfam" id="PF12697">
    <property type="entry name" value="Abhydrolase_6"/>
    <property type="match status" value="1"/>
</dbReference>
<dbReference type="InterPro" id="IPR029058">
    <property type="entry name" value="AB_hydrolase_fold"/>
</dbReference>
<keyword evidence="2" id="KW-0378">Hydrolase</keyword>
<name>A0ABZ1L2J6_9ACTN</name>
<dbReference type="GO" id="GO:0016787">
    <property type="term" value="F:hydrolase activity"/>
    <property type="evidence" value="ECO:0007669"/>
    <property type="project" value="UniProtKB-KW"/>
</dbReference>
<keyword evidence="3" id="KW-1185">Reference proteome</keyword>
<dbReference type="SUPFAM" id="SSF53474">
    <property type="entry name" value="alpha/beta-Hydrolases"/>
    <property type="match status" value="1"/>
</dbReference>
<evidence type="ECO:0000313" key="2">
    <source>
        <dbReference type="EMBL" id="WTR68727.1"/>
    </source>
</evidence>
<sequence length="292" mass="31089">MPLSIYRSPAARERVRNWCEARLAAWPVPHDRWQVETSAGLTSVVRTGPDPKPGRGALVLLPGTNMNAAVSLGFAEALSRVASLIVLDVPGQPGLSAGERPRRQRMARYGRWLTEALAQVTSEPVVVVGHSLGGAIALASGSDLISGRVLVSTAGLVRLRVGASVLGATVPWLLRPSVPRAERLVRHMSSSGASVSDELSRWMALVGSSCRSSLAPAPLPSSVLAHARSVPNMVVTGSRDVFLPPARLGPAAEQRLGTHLRVLDGAGHLLPEEFPERLAVLVAEFIEARRRH</sequence>
<feature type="domain" description="AB hydrolase-1" evidence="1">
    <location>
        <begin position="58"/>
        <end position="279"/>
    </location>
</feature>
<proteinExistence type="predicted"/>
<dbReference type="Proteomes" id="UP001622594">
    <property type="component" value="Chromosome"/>
</dbReference>
<dbReference type="EMBL" id="CP108188">
    <property type="protein sequence ID" value="WTR68727.1"/>
    <property type="molecule type" value="Genomic_DNA"/>
</dbReference>
<dbReference type="Gene3D" id="3.40.50.1820">
    <property type="entry name" value="alpha/beta hydrolase"/>
    <property type="match status" value="1"/>
</dbReference>
<organism evidence="2 3">
    <name type="scientific">Streptomyces zaomyceticus</name>
    <dbReference type="NCBI Taxonomy" id="68286"/>
    <lineage>
        <taxon>Bacteria</taxon>
        <taxon>Bacillati</taxon>
        <taxon>Actinomycetota</taxon>
        <taxon>Actinomycetes</taxon>
        <taxon>Kitasatosporales</taxon>
        <taxon>Streptomycetaceae</taxon>
        <taxon>Streptomyces</taxon>
    </lineage>
</organism>
<evidence type="ECO:0000259" key="1">
    <source>
        <dbReference type="Pfam" id="PF12697"/>
    </source>
</evidence>
<protein>
    <submittedName>
        <fullName evidence="2">Alpha/beta hydrolase</fullName>
    </submittedName>
</protein>
<dbReference type="RefSeq" id="WP_406082424.1">
    <property type="nucleotide sequence ID" value="NZ_CP108188.1"/>
</dbReference>
<accession>A0ABZ1L2J6</accession>
<reference evidence="2 3" key="1">
    <citation type="submission" date="2022-10" db="EMBL/GenBank/DDBJ databases">
        <title>The complete genomes of actinobacterial strains from the NBC collection.</title>
        <authorList>
            <person name="Joergensen T.S."/>
            <person name="Alvarez Arevalo M."/>
            <person name="Sterndorff E.B."/>
            <person name="Faurdal D."/>
            <person name="Vuksanovic O."/>
            <person name="Mourched A.-S."/>
            <person name="Charusanti P."/>
            <person name="Shaw S."/>
            <person name="Blin K."/>
            <person name="Weber T."/>
        </authorList>
    </citation>
    <scope>NUCLEOTIDE SEQUENCE [LARGE SCALE GENOMIC DNA]</scope>
    <source>
        <strain evidence="2 3">NBC_00123</strain>
    </source>
</reference>